<dbReference type="EMBL" id="VNHY01000001">
    <property type="protein sequence ID" value="TYP95049.1"/>
    <property type="molecule type" value="Genomic_DNA"/>
</dbReference>
<feature type="signal peptide" evidence="1">
    <location>
        <begin position="1"/>
        <end position="21"/>
    </location>
</feature>
<evidence type="ECO:0000259" key="2">
    <source>
        <dbReference type="Pfam" id="PF11141"/>
    </source>
</evidence>
<dbReference type="Proteomes" id="UP000324595">
    <property type="component" value="Unassembled WGS sequence"/>
</dbReference>
<evidence type="ECO:0000313" key="3">
    <source>
        <dbReference type="EMBL" id="TYP95049.1"/>
    </source>
</evidence>
<name>A0A5D3YPS8_9BACT</name>
<organism evidence="3 4">
    <name type="scientific">Fodinibius salinus</name>
    <dbReference type="NCBI Taxonomy" id="860790"/>
    <lineage>
        <taxon>Bacteria</taxon>
        <taxon>Pseudomonadati</taxon>
        <taxon>Balneolota</taxon>
        <taxon>Balneolia</taxon>
        <taxon>Balneolales</taxon>
        <taxon>Balneolaceae</taxon>
        <taxon>Fodinibius</taxon>
    </lineage>
</organism>
<proteinExistence type="predicted"/>
<evidence type="ECO:0000313" key="4">
    <source>
        <dbReference type="Proteomes" id="UP000324595"/>
    </source>
</evidence>
<feature type="domain" description="DUF2914" evidence="2">
    <location>
        <begin position="67"/>
        <end position="128"/>
    </location>
</feature>
<accession>A0A5D3YPS8</accession>
<keyword evidence="1" id="KW-0732">Signal</keyword>
<dbReference type="RefSeq" id="WP_148897732.1">
    <property type="nucleotide sequence ID" value="NZ_VNHY01000001.1"/>
</dbReference>
<dbReference type="AlphaFoldDB" id="A0A5D3YPS8"/>
<evidence type="ECO:0000256" key="1">
    <source>
        <dbReference type="SAM" id="SignalP"/>
    </source>
</evidence>
<feature type="chain" id="PRO_5022999339" description="DUF2914 domain-containing protein" evidence="1">
    <location>
        <begin position="22"/>
        <end position="130"/>
    </location>
</feature>
<dbReference type="InterPro" id="IPR022606">
    <property type="entry name" value="DUF2914"/>
</dbReference>
<comment type="caution">
    <text evidence="3">The sequence shown here is derived from an EMBL/GenBank/DDBJ whole genome shotgun (WGS) entry which is preliminary data.</text>
</comment>
<dbReference type="OrthoDB" id="13952at2"/>
<sequence length="130" mass="14665">MNIYKVSLLALFLFISGIAHAQNLEVEDIKLATAVEKHEAIGIDTTFTADVGTIYCYTIIKDATDSTQINHAWYYDGEEKARIPLTIAPSSRWRTWSSKSILPTWTGDWRVEVEDSKGNVIAEQSFTIHN</sequence>
<reference evidence="3 4" key="1">
    <citation type="submission" date="2019-07" db="EMBL/GenBank/DDBJ databases">
        <title>Genomic Encyclopedia of Archaeal and Bacterial Type Strains, Phase II (KMG-II): from individual species to whole genera.</title>
        <authorList>
            <person name="Goeker M."/>
        </authorList>
    </citation>
    <scope>NUCLEOTIDE SEQUENCE [LARGE SCALE GENOMIC DNA]</scope>
    <source>
        <strain evidence="3 4">DSM 21935</strain>
    </source>
</reference>
<protein>
    <recommendedName>
        <fullName evidence="2">DUF2914 domain-containing protein</fullName>
    </recommendedName>
</protein>
<gene>
    <name evidence="3" type="ORF">LX73_0344</name>
</gene>
<dbReference type="Pfam" id="PF11141">
    <property type="entry name" value="DUF2914"/>
    <property type="match status" value="1"/>
</dbReference>
<keyword evidence="4" id="KW-1185">Reference proteome</keyword>